<dbReference type="AlphaFoldDB" id="A0A1H8B9R2"/>
<dbReference type="Proteomes" id="UP000183015">
    <property type="component" value="Unassembled WGS sequence"/>
</dbReference>
<sequence>MGTLLGAEFLASEYATGEVHRGRIDSLGLDRATGAPVLVEYKRGRDHNVVNQALFYLSWLEDHRSEFEALVERRLGPEAAAGVDWSSPRVVCLAADFTRFDREAIRYVGRRVELVRFHCFEKGLLALEDVVAGGQSRSIELPADAPEPGAGVVRRPSLGRSFTDKLGRAPVSLLTLFWELDELLCGWTGVERESLQHYVAYRRQGRNFVCVTVLPGIHTLAAYLTLPDPDSVEEVAGLVRDVRGVGHLGTGALEVRVTCGDDLEAIAWLLHRAYAG</sequence>
<evidence type="ECO:0000313" key="1">
    <source>
        <dbReference type="EMBL" id="SEM78597.1"/>
    </source>
</evidence>
<gene>
    <name evidence="1" type="ORF">SAMN05414137_15813</name>
</gene>
<dbReference type="InterPro" id="IPR011856">
    <property type="entry name" value="tRNA_endonuc-like_dom_sf"/>
</dbReference>
<dbReference type="EMBL" id="FOAZ01000058">
    <property type="protein sequence ID" value="SEM78597.1"/>
    <property type="molecule type" value="Genomic_DNA"/>
</dbReference>
<dbReference type="eggNOG" id="COG3586">
    <property type="taxonomic scope" value="Bacteria"/>
</dbReference>
<accession>A0A1H8B9R2</accession>
<proteinExistence type="predicted"/>
<keyword evidence="2" id="KW-1185">Reference proteome</keyword>
<dbReference type="GO" id="GO:0003676">
    <property type="term" value="F:nucleic acid binding"/>
    <property type="evidence" value="ECO:0007669"/>
    <property type="project" value="InterPro"/>
</dbReference>
<protein>
    <submittedName>
        <fullName evidence="1">Predicted transport protein</fullName>
    </submittedName>
</protein>
<reference evidence="2" key="1">
    <citation type="submission" date="2016-10" db="EMBL/GenBank/DDBJ databases">
        <authorList>
            <person name="Varghese N."/>
        </authorList>
    </citation>
    <scope>NUCLEOTIDE SEQUENCE [LARGE SCALE GENOMIC DNA]</scope>
    <source>
        <strain evidence="2">DSM 45096 / BCRC 16803 / CGMCC 4.1857 / CIP 109030 / JCM 12277 / KCTC 19219 / NBRC 100920 / 33214</strain>
    </source>
</reference>
<name>A0A1H8B9R2_STRJI</name>
<dbReference type="Gene3D" id="3.40.1350.10">
    <property type="match status" value="1"/>
</dbReference>
<evidence type="ECO:0000313" key="2">
    <source>
        <dbReference type="Proteomes" id="UP000183015"/>
    </source>
</evidence>
<organism evidence="1 2">
    <name type="scientific">Streptacidiphilus jiangxiensis</name>
    <dbReference type="NCBI Taxonomy" id="235985"/>
    <lineage>
        <taxon>Bacteria</taxon>
        <taxon>Bacillati</taxon>
        <taxon>Actinomycetota</taxon>
        <taxon>Actinomycetes</taxon>
        <taxon>Kitasatosporales</taxon>
        <taxon>Streptomycetaceae</taxon>
        <taxon>Streptacidiphilus</taxon>
    </lineage>
</organism>